<accession>A0A0D9ZY04</accession>
<reference evidence="1" key="1">
    <citation type="submission" date="2015-04" db="UniProtKB">
        <authorList>
            <consortium name="EnsemblPlants"/>
        </authorList>
    </citation>
    <scope>IDENTIFICATION</scope>
</reference>
<evidence type="ECO:0000313" key="1">
    <source>
        <dbReference type="EnsemblPlants" id="OGLUM05G14040.1"/>
    </source>
</evidence>
<dbReference type="EnsemblPlants" id="OGLUM05G14040.1">
    <property type="protein sequence ID" value="OGLUM05G14040.1"/>
    <property type="gene ID" value="OGLUM05G14040"/>
</dbReference>
<dbReference type="Gramene" id="OGLUM05G14040.1">
    <property type="protein sequence ID" value="OGLUM05G14040.1"/>
    <property type="gene ID" value="OGLUM05G14040"/>
</dbReference>
<dbReference type="STRING" id="40148.A0A0D9ZY04"/>
<proteinExistence type="predicted"/>
<evidence type="ECO:0000313" key="2">
    <source>
        <dbReference type="Proteomes" id="UP000026961"/>
    </source>
</evidence>
<evidence type="ECO:0008006" key="3">
    <source>
        <dbReference type="Google" id="ProtNLM"/>
    </source>
</evidence>
<organism evidence="1">
    <name type="scientific">Oryza glumipatula</name>
    <dbReference type="NCBI Taxonomy" id="40148"/>
    <lineage>
        <taxon>Eukaryota</taxon>
        <taxon>Viridiplantae</taxon>
        <taxon>Streptophyta</taxon>
        <taxon>Embryophyta</taxon>
        <taxon>Tracheophyta</taxon>
        <taxon>Spermatophyta</taxon>
        <taxon>Magnoliopsida</taxon>
        <taxon>Liliopsida</taxon>
        <taxon>Poales</taxon>
        <taxon>Poaceae</taxon>
        <taxon>BOP clade</taxon>
        <taxon>Oryzoideae</taxon>
        <taxon>Oryzeae</taxon>
        <taxon>Oryzinae</taxon>
        <taxon>Oryza</taxon>
    </lineage>
</organism>
<dbReference type="HOGENOM" id="CLU_2744130_0_0_1"/>
<sequence>MAHLCKPWDKNLIRKENSWELPELGWAKINVDGAFCAGSGNAGIGIIIRIVPIQSCYRLESTFATGRRRKN</sequence>
<protein>
    <recommendedName>
        <fullName evidence="3">RNase H type-1 domain-containing protein</fullName>
    </recommendedName>
</protein>
<name>A0A0D9ZY04_9ORYZ</name>
<dbReference type="Proteomes" id="UP000026961">
    <property type="component" value="Chromosome 5"/>
</dbReference>
<dbReference type="AlphaFoldDB" id="A0A0D9ZY04"/>
<reference evidence="1" key="2">
    <citation type="submission" date="2018-05" db="EMBL/GenBank/DDBJ databases">
        <title>OgluRS3 (Oryza glumaepatula Reference Sequence Version 3).</title>
        <authorList>
            <person name="Zhang J."/>
            <person name="Kudrna D."/>
            <person name="Lee S."/>
            <person name="Talag J."/>
            <person name="Welchert J."/>
            <person name="Wing R.A."/>
        </authorList>
    </citation>
    <scope>NUCLEOTIDE SEQUENCE [LARGE SCALE GENOMIC DNA]</scope>
</reference>
<keyword evidence="2" id="KW-1185">Reference proteome</keyword>